<dbReference type="InterPro" id="IPR023154">
    <property type="entry name" value="Jann4075-like_sf"/>
</dbReference>
<dbReference type="EMBL" id="QGDT01000001">
    <property type="protein sequence ID" value="PWJ60667.1"/>
    <property type="molecule type" value="Genomic_DNA"/>
</dbReference>
<comment type="caution">
    <text evidence="1">The sequence shown here is derived from an EMBL/GenBank/DDBJ whole genome shotgun (WGS) entry which is preliminary data.</text>
</comment>
<reference evidence="1 2" key="1">
    <citation type="submission" date="2018-03" db="EMBL/GenBank/DDBJ databases">
        <title>Genomic Encyclopedia of Archaeal and Bacterial Type Strains, Phase II (KMG-II): from individual species to whole genera.</title>
        <authorList>
            <person name="Goeker M."/>
        </authorList>
    </citation>
    <scope>NUCLEOTIDE SEQUENCE [LARGE SCALE GENOMIC DNA]</scope>
    <source>
        <strain evidence="1 2">DSM 100346</strain>
    </source>
</reference>
<evidence type="ECO:0000313" key="2">
    <source>
        <dbReference type="Proteomes" id="UP000245880"/>
    </source>
</evidence>
<accession>A0A316BDT5</accession>
<dbReference type="Gene3D" id="1.10.238.120">
    <property type="entry name" value="Jann4075-like"/>
    <property type="match status" value="1"/>
</dbReference>
<proteinExistence type="predicted"/>
<sequence>MSKLDDLLSVYQEEASKIDLKLDNDLLAKVTKGLGPSIYNADASKVSCSDQSELDRVKTSYLIGKLGLADGPELDAAIKEVCEKFGSSNRNKHRALFYYMLAKKFGKESIYN</sequence>
<name>A0A316BDT5_9BACT</name>
<dbReference type="AlphaFoldDB" id="A0A316BDT5"/>
<evidence type="ECO:0000313" key="1">
    <source>
        <dbReference type="EMBL" id="PWJ60667.1"/>
    </source>
</evidence>
<dbReference type="Proteomes" id="UP000245880">
    <property type="component" value="Unassembled WGS sequence"/>
</dbReference>
<dbReference type="Pfam" id="PF11015">
    <property type="entry name" value="DUF2853"/>
    <property type="match status" value="1"/>
</dbReference>
<dbReference type="OrthoDB" id="9812542at2"/>
<keyword evidence="2" id="KW-1185">Reference proteome</keyword>
<organism evidence="1 2">
    <name type="scientific">Dyadobacter jejuensis</name>
    <dbReference type="NCBI Taxonomy" id="1082580"/>
    <lineage>
        <taxon>Bacteria</taxon>
        <taxon>Pseudomonadati</taxon>
        <taxon>Bacteroidota</taxon>
        <taxon>Cytophagia</taxon>
        <taxon>Cytophagales</taxon>
        <taxon>Spirosomataceae</taxon>
        <taxon>Dyadobacter</taxon>
    </lineage>
</organism>
<dbReference type="RefSeq" id="WP_109672982.1">
    <property type="nucleotide sequence ID" value="NZ_QGDT01000001.1"/>
</dbReference>
<gene>
    <name evidence="1" type="ORF">CLV98_101852</name>
</gene>
<dbReference type="SUPFAM" id="SSF158587">
    <property type="entry name" value="Jann4075-like"/>
    <property type="match status" value="1"/>
</dbReference>
<protein>
    <submittedName>
        <fullName evidence="1">Uncharacterized protein DUF2853</fullName>
    </submittedName>
</protein>
<dbReference type="InterPro" id="IPR021274">
    <property type="entry name" value="DUF2853"/>
</dbReference>